<keyword evidence="4" id="KW-0238">DNA-binding</keyword>
<dbReference type="FunFam" id="3.40.50.300:FF:000006">
    <property type="entry name" value="DNA-binding transcriptional regulator NtrC"/>
    <property type="match status" value="1"/>
</dbReference>
<dbReference type="Pfam" id="PF25601">
    <property type="entry name" value="AAA_lid_14"/>
    <property type="match status" value="1"/>
</dbReference>
<dbReference type="GO" id="GO:0006355">
    <property type="term" value="P:regulation of DNA-templated transcription"/>
    <property type="evidence" value="ECO:0007669"/>
    <property type="project" value="InterPro"/>
</dbReference>
<keyword evidence="5" id="KW-0804">Transcription</keyword>
<dbReference type="PROSITE" id="PS00676">
    <property type="entry name" value="SIGMA54_INTERACT_2"/>
    <property type="match status" value="1"/>
</dbReference>
<dbReference type="Pfam" id="PF00158">
    <property type="entry name" value="Sigma54_activat"/>
    <property type="match status" value="1"/>
</dbReference>
<dbReference type="GO" id="GO:0005524">
    <property type="term" value="F:ATP binding"/>
    <property type="evidence" value="ECO:0007669"/>
    <property type="project" value="UniProtKB-KW"/>
</dbReference>
<keyword evidence="1" id="KW-0547">Nucleotide-binding</keyword>
<evidence type="ECO:0000313" key="8">
    <source>
        <dbReference type="Proteomes" id="UP000515847"/>
    </source>
</evidence>
<dbReference type="Gene3D" id="1.10.10.60">
    <property type="entry name" value="Homeodomain-like"/>
    <property type="match status" value="1"/>
</dbReference>
<dbReference type="InterPro" id="IPR002197">
    <property type="entry name" value="HTH_Fis"/>
</dbReference>
<dbReference type="InterPro" id="IPR025943">
    <property type="entry name" value="Sigma_54_int_dom_ATP-bd_2"/>
</dbReference>
<dbReference type="Gene3D" id="3.40.50.300">
    <property type="entry name" value="P-loop containing nucleotide triphosphate hydrolases"/>
    <property type="match status" value="1"/>
</dbReference>
<protein>
    <submittedName>
        <fullName evidence="7">GAF domain-containing protein</fullName>
    </submittedName>
</protein>
<dbReference type="PANTHER" id="PTHR32071:SF57">
    <property type="entry name" value="C4-DICARBOXYLATE TRANSPORT TRANSCRIPTIONAL REGULATORY PROTEIN DCTD"/>
    <property type="match status" value="1"/>
</dbReference>
<dbReference type="InterPro" id="IPR025662">
    <property type="entry name" value="Sigma_54_int_dom_ATP-bd_1"/>
</dbReference>
<keyword evidence="2" id="KW-0067">ATP-binding</keyword>
<dbReference type="InterPro" id="IPR002078">
    <property type="entry name" value="Sigma_54_int"/>
</dbReference>
<dbReference type="InterPro" id="IPR003593">
    <property type="entry name" value="AAA+_ATPase"/>
</dbReference>
<dbReference type="InterPro" id="IPR058031">
    <property type="entry name" value="AAA_lid_NorR"/>
</dbReference>
<name>A0A7G6E1Y3_THEFR</name>
<dbReference type="InterPro" id="IPR027417">
    <property type="entry name" value="P-loop_NTPase"/>
</dbReference>
<feature type="domain" description="Sigma-54 factor interaction" evidence="6">
    <location>
        <begin position="228"/>
        <end position="458"/>
    </location>
</feature>
<dbReference type="InterPro" id="IPR025944">
    <property type="entry name" value="Sigma_54_int_dom_CS"/>
</dbReference>
<dbReference type="PROSITE" id="PS00688">
    <property type="entry name" value="SIGMA54_INTERACT_3"/>
    <property type="match status" value="1"/>
</dbReference>
<dbReference type="Pfam" id="PF02954">
    <property type="entry name" value="HTH_8"/>
    <property type="match status" value="1"/>
</dbReference>
<dbReference type="Gene3D" id="3.30.450.40">
    <property type="match status" value="1"/>
</dbReference>
<evidence type="ECO:0000256" key="1">
    <source>
        <dbReference type="ARBA" id="ARBA00022741"/>
    </source>
</evidence>
<dbReference type="Pfam" id="PF01590">
    <property type="entry name" value="GAF"/>
    <property type="match status" value="1"/>
</dbReference>
<dbReference type="PRINTS" id="PR01590">
    <property type="entry name" value="HTHFIS"/>
</dbReference>
<dbReference type="AlphaFoldDB" id="A0A7G6E1Y3"/>
<dbReference type="EMBL" id="CP045798">
    <property type="protein sequence ID" value="QNB46087.1"/>
    <property type="molecule type" value="Genomic_DNA"/>
</dbReference>
<evidence type="ECO:0000256" key="4">
    <source>
        <dbReference type="ARBA" id="ARBA00023125"/>
    </source>
</evidence>
<dbReference type="SUPFAM" id="SSF55781">
    <property type="entry name" value="GAF domain-like"/>
    <property type="match status" value="1"/>
</dbReference>
<dbReference type="OrthoDB" id="9803970at2"/>
<evidence type="ECO:0000313" key="7">
    <source>
        <dbReference type="EMBL" id="QNB46087.1"/>
    </source>
</evidence>
<dbReference type="SMART" id="SM00382">
    <property type="entry name" value="AAA"/>
    <property type="match status" value="1"/>
</dbReference>
<dbReference type="SUPFAM" id="SSF46689">
    <property type="entry name" value="Homeodomain-like"/>
    <property type="match status" value="1"/>
</dbReference>
<dbReference type="CDD" id="cd00009">
    <property type="entry name" value="AAA"/>
    <property type="match status" value="1"/>
</dbReference>
<dbReference type="PROSITE" id="PS00675">
    <property type="entry name" value="SIGMA54_INTERACT_1"/>
    <property type="match status" value="1"/>
</dbReference>
<dbReference type="GO" id="GO:0043565">
    <property type="term" value="F:sequence-specific DNA binding"/>
    <property type="evidence" value="ECO:0007669"/>
    <property type="project" value="InterPro"/>
</dbReference>
<proteinExistence type="predicted"/>
<evidence type="ECO:0000256" key="2">
    <source>
        <dbReference type="ARBA" id="ARBA00022840"/>
    </source>
</evidence>
<dbReference type="InterPro" id="IPR009057">
    <property type="entry name" value="Homeodomain-like_sf"/>
</dbReference>
<evidence type="ECO:0000256" key="3">
    <source>
        <dbReference type="ARBA" id="ARBA00023015"/>
    </source>
</evidence>
<dbReference type="RefSeq" id="WP_034422325.1">
    <property type="nucleotide sequence ID" value="NZ_CP045798.1"/>
</dbReference>
<dbReference type="SUPFAM" id="SSF52540">
    <property type="entry name" value="P-loop containing nucleoside triphosphate hydrolases"/>
    <property type="match status" value="1"/>
</dbReference>
<dbReference type="InterPro" id="IPR029016">
    <property type="entry name" value="GAF-like_dom_sf"/>
</dbReference>
<dbReference type="InterPro" id="IPR003018">
    <property type="entry name" value="GAF"/>
</dbReference>
<dbReference type="KEGG" id="tfr:BR63_07030"/>
<evidence type="ECO:0000259" key="6">
    <source>
        <dbReference type="PROSITE" id="PS50045"/>
    </source>
</evidence>
<dbReference type="PROSITE" id="PS50045">
    <property type="entry name" value="SIGMA54_INTERACT_4"/>
    <property type="match status" value="1"/>
</dbReference>
<accession>A0A7G6E1Y3</accession>
<sequence>MLLKAPQVAKAWKKFVYHGKLDKTLPTVVARSWERCLTKLDPFTANHLDKLEEHRFKELLERYSMLIEVAKPIMEEIYLSMKGSGFCVILTDPQGYILKVLGDTSFMEKARRVNLSQGVNWHEHRKGTNAIGTALVEEKPVTIFAQEHLLKENHFLTCSAAPIFNSKGEVAGVLDISGNYYRAHPHNLALVVAGAKAIQNRLIMLESQKHKNMTPVYQHKAVYTFDSIIAESEKMQTVIKLARRAAQTESTVLLQGESGTGKELLAHAIHNKSSRCHGPFVAINCGGVPQNLVESELFGYEEGAFTGARARGAKGKFELANGGTLFLDEIAELPLDCQAALLRVLQEKCYHRIGGVQLIPADVRIIAATNKNLYEQVQQGKFRLDLYYRLNVITIEIPPLRERREDIGILTDHILADLSSRYHHAGLEVSPQVDQLFYTYSWPGNVRELVNVLERAIHLADNKIILPEHLPTTLQTLYNVSPQDGGGTVMDNLEVQTIRLALKRYGNNITQTSRYLGISRNTLYRKIEKYRIKI</sequence>
<reference evidence="7 8" key="1">
    <citation type="journal article" date="2019" name="Front. Microbiol.">
        <title>Thermoanaerosceptrum fracticalcis gen. nov. sp. nov., a Novel Fumarate-Fermenting Microorganism From a Deep Fractured Carbonate Aquifer of the US Great Basin.</title>
        <authorList>
            <person name="Hamilton-Brehm S.D."/>
            <person name="Stewart L.E."/>
            <person name="Zavarin M."/>
            <person name="Caldwell M."/>
            <person name="Lawson P.A."/>
            <person name="Onstott T.C."/>
            <person name="Grzymski J."/>
            <person name="Neveux I."/>
            <person name="Lollar B.S."/>
            <person name="Russell C.E."/>
            <person name="Moser D.P."/>
        </authorList>
    </citation>
    <scope>NUCLEOTIDE SEQUENCE [LARGE SCALE GENOMIC DNA]</scope>
    <source>
        <strain evidence="7 8">DRI-13</strain>
    </source>
</reference>
<dbReference type="Gene3D" id="1.10.8.60">
    <property type="match status" value="1"/>
</dbReference>
<keyword evidence="3" id="KW-0805">Transcription regulation</keyword>
<dbReference type="Proteomes" id="UP000515847">
    <property type="component" value="Chromosome"/>
</dbReference>
<dbReference type="PANTHER" id="PTHR32071">
    <property type="entry name" value="TRANSCRIPTIONAL REGULATORY PROTEIN"/>
    <property type="match status" value="1"/>
</dbReference>
<gene>
    <name evidence="7" type="ORF">BR63_07030</name>
</gene>
<evidence type="ECO:0000256" key="5">
    <source>
        <dbReference type="ARBA" id="ARBA00023163"/>
    </source>
</evidence>
<organism evidence="7 8">
    <name type="scientific">Thermanaerosceptrum fracticalcis</name>
    <dbReference type="NCBI Taxonomy" id="1712410"/>
    <lineage>
        <taxon>Bacteria</taxon>
        <taxon>Bacillati</taxon>
        <taxon>Bacillota</taxon>
        <taxon>Clostridia</taxon>
        <taxon>Eubacteriales</taxon>
        <taxon>Peptococcaceae</taxon>
        <taxon>Thermanaerosceptrum</taxon>
    </lineage>
</organism>
<keyword evidence="8" id="KW-1185">Reference proteome</keyword>